<evidence type="ECO:0000313" key="12">
    <source>
        <dbReference type="Proteomes" id="UP000602745"/>
    </source>
</evidence>
<evidence type="ECO:0000256" key="5">
    <source>
        <dbReference type="ARBA" id="ARBA00022605"/>
    </source>
</evidence>
<dbReference type="UniPathway" id="UPA00035">
    <property type="reaction ID" value="UER00042"/>
</dbReference>
<accession>A0A8J2YFJ4</accession>
<keyword evidence="7 9" id="KW-0057">Aromatic amino acid biosynthesis</keyword>
<dbReference type="NCBIfam" id="NF002295">
    <property type="entry name" value="PRK01222.1-1"/>
    <property type="match status" value="1"/>
</dbReference>
<dbReference type="RefSeq" id="WP_188408336.1">
    <property type="nucleotide sequence ID" value="NZ_BMCP01000001.1"/>
</dbReference>
<dbReference type="GO" id="GO:0004640">
    <property type="term" value="F:phosphoribosylanthranilate isomerase activity"/>
    <property type="evidence" value="ECO:0007669"/>
    <property type="project" value="UniProtKB-UniRule"/>
</dbReference>
<dbReference type="GO" id="GO:0000162">
    <property type="term" value="P:L-tryptophan biosynthetic process"/>
    <property type="evidence" value="ECO:0007669"/>
    <property type="project" value="UniProtKB-UniRule"/>
</dbReference>
<keyword evidence="5 9" id="KW-0028">Amino-acid biosynthesis</keyword>
<dbReference type="InterPro" id="IPR044643">
    <property type="entry name" value="TrpF_fam"/>
</dbReference>
<gene>
    <name evidence="9 11" type="primary">trpF</name>
    <name evidence="11" type="ORF">GCM10007276_07400</name>
</gene>
<comment type="catalytic activity">
    <reaction evidence="1 9">
        <text>N-(5-phospho-beta-D-ribosyl)anthranilate = 1-(2-carboxyphenylamino)-1-deoxy-D-ribulose 5-phosphate</text>
        <dbReference type="Rhea" id="RHEA:21540"/>
        <dbReference type="ChEBI" id="CHEBI:18277"/>
        <dbReference type="ChEBI" id="CHEBI:58613"/>
        <dbReference type="EC" id="5.3.1.24"/>
    </reaction>
</comment>
<dbReference type="PANTHER" id="PTHR42894:SF1">
    <property type="entry name" value="N-(5'-PHOSPHORIBOSYL)ANTHRANILATE ISOMERASE"/>
    <property type="match status" value="1"/>
</dbReference>
<comment type="caution">
    <text evidence="11">The sequence shown here is derived from an EMBL/GenBank/DDBJ whole genome shotgun (WGS) entry which is preliminary data.</text>
</comment>
<dbReference type="Proteomes" id="UP000602745">
    <property type="component" value="Unassembled WGS sequence"/>
</dbReference>
<evidence type="ECO:0000313" key="11">
    <source>
        <dbReference type="EMBL" id="GGE32616.1"/>
    </source>
</evidence>
<keyword evidence="12" id="KW-1185">Reference proteome</keyword>
<dbReference type="EMBL" id="BMCP01000001">
    <property type="protein sequence ID" value="GGE32616.1"/>
    <property type="molecule type" value="Genomic_DNA"/>
</dbReference>
<proteinExistence type="inferred from homology"/>
<dbReference type="InterPro" id="IPR013785">
    <property type="entry name" value="Aldolase_TIM"/>
</dbReference>
<dbReference type="InterPro" id="IPR001240">
    <property type="entry name" value="PRAI_dom"/>
</dbReference>
<organism evidence="11 12">
    <name type="scientific">Agaricicola taiwanensis</name>
    <dbReference type="NCBI Taxonomy" id="591372"/>
    <lineage>
        <taxon>Bacteria</taxon>
        <taxon>Pseudomonadati</taxon>
        <taxon>Pseudomonadota</taxon>
        <taxon>Alphaproteobacteria</taxon>
        <taxon>Rhodobacterales</taxon>
        <taxon>Paracoccaceae</taxon>
        <taxon>Agaricicola</taxon>
    </lineage>
</organism>
<dbReference type="CDD" id="cd00405">
    <property type="entry name" value="PRAI"/>
    <property type="match status" value="1"/>
</dbReference>
<evidence type="ECO:0000259" key="10">
    <source>
        <dbReference type="Pfam" id="PF00697"/>
    </source>
</evidence>
<evidence type="ECO:0000256" key="2">
    <source>
        <dbReference type="ARBA" id="ARBA00004664"/>
    </source>
</evidence>
<dbReference type="PANTHER" id="PTHR42894">
    <property type="entry name" value="N-(5'-PHOSPHORIBOSYL)ANTHRANILATE ISOMERASE"/>
    <property type="match status" value="1"/>
</dbReference>
<dbReference type="HAMAP" id="MF_00135">
    <property type="entry name" value="PRAI"/>
    <property type="match status" value="1"/>
</dbReference>
<evidence type="ECO:0000256" key="4">
    <source>
        <dbReference type="ARBA" id="ARBA00022272"/>
    </source>
</evidence>
<evidence type="ECO:0000256" key="9">
    <source>
        <dbReference type="HAMAP-Rule" id="MF_00135"/>
    </source>
</evidence>
<evidence type="ECO:0000256" key="8">
    <source>
        <dbReference type="ARBA" id="ARBA00023235"/>
    </source>
</evidence>
<reference evidence="11" key="2">
    <citation type="submission" date="2020-09" db="EMBL/GenBank/DDBJ databases">
        <authorList>
            <person name="Sun Q."/>
            <person name="Sedlacek I."/>
        </authorList>
    </citation>
    <scope>NUCLEOTIDE SEQUENCE</scope>
    <source>
        <strain evidence="11">CCM 7684</strain>
    </source>
</reference>
<sequence>MAVEIKICGLSTRDTLEAALEAGADQVGFVLFPKSPRNVDLTAASELAEQARGRASVVVLTVDPDDALLDEVMTKIRPDVLQLHGSESPERVSEIAARYDVRIWKAVALDRAEDLKRAGAYAAVADRVLFDAKPPKGADRPGGNAVSFDWNLLAELDLAKPFVLSGGLDPENVGEALRVTRAPAVDVSSGVESAPGIKDAEKIRAFVRAARDASRAERMAG</sequence>
<protein>
    <recommendedName>
        <fullName evidence="4 9">N-(5'-phosphoribosyl)anthranilate isomerase</fullName>
        <shortName evidence="9">PRAI</shortName>
        <ecNumber evidence="3 9">5.3.1.24</ecNumber>
    </recommendedName>
</protein>
<evidence type="ECO:0000256" key="3">
    <source>
        <dbReference type="ARBA" id="ARBA00012572"/>
    </source>
</evidence>
<evidence type="ECO:0000256" key="7">
    <source>
        <dbReference type="ARBA" id="ARBA00023141"/>
    </source>
</evidence>
<dbReference type="Gene3D" id="3.20.20.70">
    <property type="entry name" value="Aldolase class I"/>
    <property type="match status" value="1"/>
</dbReference>
<evidence type="ECO:0000256" key="6">
    <source>
        <dbReference type="ARBA" id="ARBA00022822"/>
    </source>
</evidence>
<dbReference type="InterPro" id="IPR011060">
    <property type="entry name" value="RibuloseP-bd_barrel"/>
</dbReference>
<keyword evidence="8 9" id="KW-0413">Isomerase</keyword>
<feature type="domain" description="N-(5'phosphoribosyl) anthranilate isomerase (PRAI)" evidence="10">
    <location>
        <begin position="5"/>
        <end position="208"/>
    </location>
</feature>
<comment type="pathway">
    <text evidence="2 9">Amino-acid biosynthesis; L-tryptophan biosynthesis; L-tryptophan from chorismate: step 3/5.</text>
</comment>
<dbReference type="EC" id="5.3.1.24" evidence="3 9"/>
<evidence type="ECO:0000256" key="1">
    <source>
        <dbReference type="ARBA" id="ARBA00001164"/>
    </source>
</evidence>
<reference evidence="11" key="1">
    <citation type="journal article" date="2014" name="Int. J. Syst. Evol. Microbiol.">
        <title>Complete genome sequence of Corynebacterium casei LMG S-19264T (=DSM 44701T), isolated from a smear-ripened cheese.</title>
        <authorList>
            <consortium name="US DOE Joint Genome Institute (JGI-PGF)"/>
            <person name="Walter F."/>
            <person name="Albersmeier A."/>
            <person name="Kalinowski J."/>
            <person name="Ruckert C."/>
        </authorList>
    </citation>
    <scope>NUCLEOTIDE SEQUENCE</scope>
    <source>
        <strain evidence="11">CCM 7684</strain>
    </source>
</reference>
<dbReference type="AlphaFoldDB" id="A0A8J2YFJ4"/>
<dbReference type="Pfam" id="PF00697">
    <property type="entry name" value="PRAI"/>
    <property type="match status" value="1"/>
</dbReference>
<dbReference type="SUPFAM" id="SSF51366">
    <property type="entry name" value="Ribulose-phoshate binding barrel"/>
    <property type="match status" value="1"/>
</dbReference>
<keyword evidence="6 9" id="KW-0822">Tryptophan biosynthesis</keyword>
<comment type="similarity">
    <text evidence="9">Belongs to the TrpF family.</text>
</comment>
<name>A0A8J2YFJ4_9RHOB</name>